<keyword evidence="5" id="KW-0472">Membrane</keyword>
<evidence type="ECO:0000313" key="8">
    <source>
        <dbReference type="Proteomes" id="UP001157733"/>
    </source>
</evidence>
<evidence type="ECO:0000256" key="4">
    <source>
        <dbReference type="PROSITE-ProRule" id="PRU00354"/>
    </source>
</evidence>
<evidence type="ECO:0000259" key="6">
    <source>
        <dbReference type="PROSITE" id="PS51006"/>
    </source>
</evidence>
<feature type="transmembrane region" description="Helical" evidence="5">
    <location>
        <begin position="543"/>
        <end position="560"/>
    </location>
</feature>
<evidence type="ECO:0000256" key="1">
    <source>
        <dbReference type="ARBA" id="ARBA00007867"/>
    </source>
</evidence>
<feature type="transmembrane region" description="Helical" evidence="5">
    <location>
        <begin position="660"/>
        <end position="681"/>
    </location>
</feature>
<feature type="transmembrane region" description="Helical" evidence="5">
    <location>
        <begin position="631"/>
        <end position="653"/>
    </location>
</feature>
<sequence length="709" mass="79388">MDALSSTSTPPRPAFQAARVSTWSGFRLLGFSFLLLFFEVALIRFIPAHVQVVSYFINLILISAFLGMGAGMILQSRGRSTVVYFAPLLLVLIGMVQYFSNIWVEVSKGQGEYLWTNGMKPSDAVQSWGMEPVVFVIFVLSTLVFIPLGSGIAREFDRFKPLIAYSINIAGSLLGLAVFSLFSWLSMPPLAWFAFGFVYFAASCVDNRKVLVSTLCLPVVLFLIHGMERSGENAGEIWSPYYKINYSVYEDHLDLSVNGSFHQHALNFSDEGIARSGYNKRVKQDFLAPYHFAKSVDRVLVLGAGTGNDVAIALSKGAKQVDAVEIDREIIELGKQHHYQQPYSDPRVTLYNDDARAFLKKTDQKYDVVVLGTLDSQTLLSGMSSIRLDNYVYTLESFRSIKEHLKPGGVLILYHLSGSFPIAEKIYGTLMEVFREQPMMRHIQPSHLFNFTFVAGWSDNVDEAFWDDPALIAFQKQFNIPIGPNGELMPKYRIPTDNWPYLYLENPKVPSHYFTVGGFILLFSVALVWWSAGGVQRDHRPDWPVFLLGAGFLLLETKSVTEMSLLFGSTWLVNVLVFSSILLMVLFANLVVIRQWVSDRNTQFGLLLGALVICYLTPVESLLGLPLAWQWGVGSFLVALPIFFSSILFALVFQTRHAAALALGYNVLGAVLGGLMEYNAMLLGTKPLYLLSMIMYLGAFYFMRKPATT</sequence>
<feature type="transmembrane region" description="Helical" evidence="5">
    <location>
        <begin position="572"/>
        <end position="592"/>
    </location>
</feature>
<feature type="transmembrane region" description="Helical" evidence="5">
    <location>
        <begin position="28"/>
        <end position="46"/>
    </location>
</feature>
<dbReference type="Pfam" id="PF01564">
    <property type="entry name" value="Spermine_synth"/>
    <property type="match status" value="1"/>
</dbReference>
<feature type="transmembrane region" description="Helical" evidence="5">
    <location>
        <begin position="190"/>
        <end position="205"/>
    </location>
</feature>
<keyword evidence="2 4" id="KW-0808">Transferase</keyword>
<dbReference type="EMBL" id="OX336137">
    <property type="protein sequence ID" value="CAI2718965.1"/>
    <property type="molecule type" value="Genomic_DNA"/>
</dbReference>
<comment type="similarity">
    <text evidence="1">Belongs to the spermidine/spermine synthase family.</text>
</comment>
<feature type="transmembrane region" description="Helical" evidence="5">
    <location>
        <begin position="512"/>
        <end position="531"/>
    </location>
</feature>
<evidence type="ECO:0000256" key="5">
    <source>
        <dbReference type="SAM" id="Phobius"/>
    </source>
</evidence>
<dbReference type="InterPro" id="IPR030374">
    <property type="entry name" value="PABS"/>
</dbReference>
<evidence type="ECO:0000313" key="7">
    <source>
        <dbReference type="EMBL" id="CAI2718965.1"/>
    </source>
</evidence>
<feature type="transmembrane region" description="Helical" evidence="5">
    <location>
        <begin position="210"/>
        <end position="227"/>
    </location>
</feature>
<dbReference type="InterPro" id="IPR029063">
    <property type="entry name" value="SAM-dependent_MTases_sf"/>
</dbReference>
<keyword evidence="5" id="KW-1133">Transmembrane helix</keyword>
<keyword evidence="3 4" id="KW-0620">Polyamine biosynthesis</keyword>
<dbReference type="Gene3D" id="3.40.50.150">
    <property type="entry name" value="Vaccinia Virus protein VP39"/>
    <property type="match status" value="1"/>
</dbReference>
<evidence type="ECO:0000256" key="3">
    <source>
        <dbReference type="ARBA" id="ARBA00023115"/>
    </source>
</evidence>
<dbReference type="PANTHER" id="PTHR43317">
    <property type="entry name" value="THERMOSPERMINE SYNTHASE ACAULIS5"/>
    <property type="match status" value="1"/>
</dbReference>
<evidence type="ECO:0000256" key="2">
    <source>
        <dbReference type="ARBA" id="ARBA00022679"/>
    </source>
</evidence>
<dbReference type="PROSITE" id="PS51006">
    <property type="entry name" value="PABS_2"/>
    <property type="match status" value="1"/>
</dbReference>
<organism evidence="7 8">
    <name type="scientific">Nitrospina watsonii</name>
    <dbReference type="NCBI Taxonomy" id="1323948"/>
    <lineage>
        <taxon>Bacteria</taxon>
        <taxon>Pseudomonadati</taxon>
        <taxon>Nitrospinota/Tectimicrobiota group</taxon>
        <taxon>Nitrospinota</taxon>
        <taxon>Nitrospinia</taxon>
        <taxon>Nitrospinales</taxon>
        <taxon>Nitrospinaceae</taxon>
        <taxon>Nitrospina</taxon>
    </lineage>
</organism>
<feature type="transmembrane region" description="Helical" evidence="5">
    <location>
        <begin position="81"/>
        <end position="99"/>
    </location>
</feature>
<feature type="transmembrane region" description="Helical" evidence="5">
    <location>
        <begin position="687"/>
        <end position="703"/>
    </location>
</feature>
<dbReference type="SUPFAM" id="SSF53335">
    <property type="entry name" value="S-adenosyl-L-methionine-dependent methyltransferases"/>
    <property type="match status" value="1"/>
</dbReference>
<feature type="domain" description="PABS" evidence="6">
    <location>
        <begin position="319"/>
        <end position="458"/>
    </location>
</feature>
<protein>
    <submittedName>
        <fullName evidence="7">Spermine synthase</fullName>
    </submittedName>
</protein>
<feature type="transmembrane region" description="Helical" evidence="5">
    <location>
        <begin position="52"/>
        <end position="74"/>
    </location>
</feature>
<keyword evidence="8" id="KW-1185">Reference proteome</keyword>
<dbReference type="Proteomes" id="UP001157733">
    <property type="component" value="Chromosome"/>
</dbReference>
<feature type="transmembrane region" description="Helical" evidence="5">
    <location>
        <begin position="162"/>
        <end position="184"/>
    </location>
</feature>
<name>A0ABN8W2P1_9BACT</name>
<gene>
    <name evidence="7" type="ORF">NSPWAT_2109</name>
</gene>
<feature type="transmembrane region" description="Helical" evidence="5">
    <location>
        <begin position="604"/>
        <end position="625"/>
    </location>
</feature>
<dbReference type="CDD" id="cd02440">
    <property type="entry name" value="AdoMet_MTases"/>
    <property type="match status" value="1"/>
</dbReference>
<keyword evidence="5" id="KW-0812">Transmembrane</keyword>
<proteinExistence type="inferred from homology"/>
<reference evidence="7 8" key="1">
    <citation type="submission" date="2022-09" db="EMBL/GenBank/DDBJ databases">
        <authorList>
            <person name="Kop L."/>
        </authorList>
    </citation>
    <scope>NUCLEOTIDE SEQUENCE [LARGE SCALE GENOMIC DNA]</scope>
    <source>
        <strain evidence="7 8">347</strain>
    </source>
</reference>
<comment type="caution">
    <text evidence="4">Lacks conserved residue(s) required for the propagation of feature annotation.</text>
</comment>
<dbReference type="PANTHER" id="PTHR43317:SF1">
    <property type="entry name" value="THERMOSPERMINE SYNTHASE ACAULIS5"/>
    <property type="match status" value="1"/>
</dbReference>
<feature type="transmembrane region" description="Helical" evidence="5">
    <location>
        <begin position="132"/>
        <end position="150"/>
    </location>
</feature>
<accession>A0ABN8W2P1</accession>